<comment type="caution">
    <text evidence="1">The sequence shown here is derived from an EMBL/GenBank/DDBJ whole genome shotgun (WGS) entry which is preliminary data.</text>
</comment>
<name>A0ABD2BQJ5_VESMC</name>
<dbReference type="EMBL" id="JAYRBN010000068">
    <property type="protein sequence ID" value="KAL2735047.1"/>
    <property type="molecule type" value="Genomic_DNA"/>
</dbReference>
<protein>
    <submittedName>
        <fullName evidence="1">Uncharacterized protein</fullName>
    </submittedName>
</protein>
<dbReference type="Proteomes" id="UP001607303">
    <property type="component" value="Unassembled WGS sequence"/>
</dbReference>
<accession>A0ABD2BQJ5</accession>
<keyword evidence="2" id="KW-1185">Reference proteome</keyword>
<reference evidence="1 2" key="1">
    <citation type="journal article" date="2024" name="Ann. Entomol. Soc. Am.">
        <title>Genomic analyses of the southern and eastern yellowjacket wasps (Hymenoptera: Vespidae) reveal evolutionary signatures of social life.</title>
        <authorList>
            <person name="Catto M.A."/>
            <person name="Caine P.B."/>
            <person name="Orr S.E."/>
            <person name="Hunt B.G."/>
            <person name="Goodisman M.A.D."/>
        </authorList>
    </citation>
    <scope>NUCLEOTIDE SEQUENCE [LARGE SCALE GENOMIC DNA]</scope>
    <source>
        <strain evidence="1">232</strain>
        <tissue evidence="1">Head and thorax</tissue>
    </source>
</reference>
<proteinExistence type="predicted"/>
<dbReference type="AlphaFoldDB" id="A0ABD2BQJ5"/>
<gene>
    <name evidence="1" type="ORF">V1477_013447</name>
</gene>
<evidence type="ECO:0000313" key="1">
    <source>
        <dbReference type="EMBL" id="KAL2735047.1"/>
    </source>
</evidence>
<organism evidence="1 2">
    <name type="scientific">Vespula maculifrons</name>
    <name type="common">Eastern yellow jacket</name>
    <name type="synonym">Wasp</name>
    <dbReference type="NCBI Taxonomy" id="7453"/>
    <lineage>
        <taxon>Eukaryota</taxon>
        <taxon>Metazoa</taxon>
        <taxon>Ecdysozoa</taxon>
        <taxon>Arthropoda</taxon>
        <taxon>Hexapoda</taxon>
        <taxon>Insecta</taxon>
        <taxon>Pterygota</taxon>
        <taxon>Neoptera</taxon>
        <taxon>Endopterygota</taxon>
        <taxon>Hymenoptera</taxon>
        <taxon>Apocrita</taxon>
        <taxon>Aculeata</taxon>
        <taxon>Vespoidea</taxon>
        <taxon>Vespidae</taxon>
        <taxon>Vespinae</taxon>
        <taxon>Vespula</taxon>
    </lineage>
</organism>
<evidence type="ECO:0000313" key="2">
    <source>
        <dbReference type="Proteomes" id="UP001607303"/>
    </source>
</evidence>
<sequence length="225" mass="27009">MEKWEYSPTRDDNKIGPLTDFDSYWFSLALNFVEYTSTHFTQVIKKSLRKNIIISLILSIFYAKYFEWEYPPTRDDNKIGPLTDFDSYWFSLALNFVEYTSTHFTQVIKKSLRKNIIISLILSIFYAKYFEWEYPPTRDDNKIGPLTDFDSYWFSLALNFVEYTSTHSTQKYMEKWEYSPTRDDNKIGPLTDFDSYWFSLALNFDECTSQFAQYAFYTSNKEEFT</sequence>